<sequence>MQFQRSIHRLLVLTFAAILVANALPTDSTIEEREIAPSGSLPLTSGCLPLPTGAIQPIPTCVLPLPTGDIPVPTELPSL</sequence>
<evidence type="ECO:0000313" key="2">
    <source>
        <dbReference type="EMBL" id="KAJ3501849.1"/>
    </source>
</evidence>
<dbReference type="EMBL" id="JANKHO010001368">
    <property type="protein sequence ID" value="KAJ3501849.1"/>
    <property type="molecule type" value="Genomic_DNA"/>
</dbReference>
<dbReference type="AlphaFoldDB" id="A0A9W8K143"/>
<reference evidence="2" key="1">
    <citation type="submission" date="2022-07" db="EMBL/GenBank/DDBJ databases">
        <title>Genome Sequence of Agrocybe chaxingu.</title>
        <authorList>
            <person name="Buettner E."/>
        </authorList>
    </citation>
    <scope>NUCLEOTIDE SEQUENCE</scope>
    <source>
        <strain evidence="2">MP-N11</strain>
    </source>
</reference>
<proteinExistence type="predicted"/>
<protein>
    <recommendedName>
        <fullName evidence="4">Secreted protein</fullName>
    </recommendedName>
</protein>
<evidence type="ECO:0000256" key="1">
    <source>
        <dbReference type="SAM" id="SignalP"/>
    </source>
</evidence>
<accession>A0A9W8K143</accession>
<dbReference type="OrthoDB" id="10522726at2759"/>
<keyword evidence="1" id="KW-0732">Signal</keyword>
<name>A0A9W8K143_9AGAR</name>
<feature type="chain" id="PRO_5040994991" description="Secreted protein" evidence="1">
    <location>
        <begin position="24"/>
        <end position="79"/>
    </location>
</feature>
<evidence type="ECO:0008006" key="4">
    <source>
        <dbReference type="Google" id="ProtNLM"/>
    </source>
</evidence>
<evidence type="ECO:0000313" key="3">
    <source>
        <dbReference type="Proteomes" id="UP001148786"/>
    </source>
</evidence>
<comment type="caution">
    <text evidence="2">The sequence shown here is derived from an EMBL/GenBank/DDBJ whole genome shotgun (WGS) entry which is preliminary data.</text>
</comment>
<dbReference type="Proteomes" id="UP001148786">
    <property type="component" value="Unassembled WGS sequence"/>
</dbReference>
<gene>
    <name evidence="2" type="ORF">NLJ89_g9156</name>
</gene>
<feature type="signal peptide" evidence="1">
    <location>
        <begin position="1"/>
        <end position="23"/>
    </location>
</feature>
<organism evidence="2 3">
    <name type="scientific">Agrocybe chaxingu</name>
    <dbReference type="NCBI Taxonomy" id="84603"/>
    <lineage>
        <taxon>Eukaryota</taxon>
        <taxon>Fungi</taxon>
        <taxon>Dikarya</taxon>
        <taxon>Basidiomycota</taxon>
        <taxon>Agaricomycotina</taxon>
        <taxon>Agaricomycetes</taxon>
        <taxon>Agaricomycetidae</taxon>
        <taxon>Agaricales</taxon>
        <taxon>Agaricineae</taxon>
        <taxon>Strophariaceae</taxon>
        <taxon>Agrocybe</taxon>
    </lineage>
</organism>
<keyword evidence="3" id="KW-1185">Reference proteome</keyword>